<feature type="region of interest" description="Disordered" evidence="1">
    <location>
        <begin position="196"/>
        <end position="225"/>
    </location>
</feature>
<comment type="caution">
    <text evidence="4">The sequence shown here is derived from an EMBL/GenBank/DDBJ whole genome shotgun (WGS) entry which is preliminary data.</text>
</comment>
<evidence type="ECO:0000259" key="3">
    <source>
        <dbReference type="Pfam" id="PF14392"/>
    </source>
</evidence>
<evidence type="ECO:0000256" key="1">
    <source>
        <dbReference type="SAM" id="MobiDB-lite"/>
    </source>
</evidence>
<dbReference type="Pfam" id="PF14392">
    <property type="entry name" value="zf-CCHC_4"/>
    <property type="match status" value="1"/>
</dbReference>
<dbReference type="PANTHER" id="PTHR31286">
    <property type="entry name" value="GLYCINE-RICH CELL WALL STRUCTURAL PROTEIN 1.8-LIKE"/>
    <property type="match status" value="1"/>
</dbReference>
<protein>
    <recommendedName>
        <fullName evidence="6">DUF4283 domain-containing protein</fullName>
    </recommendedName>
</protein>
<evidence type="ECO:0008006" key="6">
    <source>
        <dbReference type="Google" id="ProtNLM"/>
    </source>
</evidence>
<feature type="domain" description="Zinc knuckle CX2CX4HX4C" evidence="3">
    <location>
        <begin position="121"/>
        <end position="162"/>
    </location>
</feature>
<evidence type="ECO:0000259" key="2">
    <source>
        <dbReference type="Pfam" id="PF14111"/>
    </source>
</evidence>
<proteinExistence type="predicted"/>
<dbReference type="PANTHER" id="PTHR31286:SF153">
    <property type="entry name" value="DUF4283 DOMAIN PROTEIN"/>
    <property type="match status" value="1"/>
</dbReference>
<organism evidence="4 5">
    <name type="scientific">Cuscuta epithymum</name>
    <dbReference type="NCBI Taxonomy" id="186058"/>
    <lineage>
        <taxon>Eukaryota</taxon>
        <taxon>Viridiplantae</taxon>
        <taxon>Streptophyta</taxon>
        <taxon>Embryophyta</taxon>
        <taxon>Tracheophyta</taxon>
        <taxon>Spermatophyta</taxon>
        <taxon>Magnoliopsida</taxon>
        <taxon>eudicotyledons</taxon>
        <taxon>Gunneridae</taxon>
        <taxon>Pentapetalae</taxon>
        <taxon>asterids</taxon>
        <taxon>lamiids</taxon>
        <taxon>Solanales</taxon>
        <taxon>Convolvulaceae</taxon>
        <taxon>Cuscuteae</taxon>
        <taxon>Cuscuta</taxon>
        <taxon>Cuscuta subgen. Cuscuta</taxon>
    </lineage>
</organism>
<reference evidence="4" key="1">
    <citation type="submission" date="2022-07" db="EMBL/GenBank/DDBJ databases">
        <authorList>
            <person name="Macas J."/>
            <person name="Novak P."/>
            <person name="Neumann P."/>
        </authorList>
    </citation>
    <scope>NUCLEOTIDE SEQUENCE</scope>
</reference>
<sequence length="238" mass="27417">MASLWRPGKGVIIKEVSDKRYLFTFYDPVDMKRGLDGGPWQFERNLLILKEIKPNDIPHKICLNEAEYWVQVHNVPYSLMNLGTTRWVGNFIGKFINYDDKQFGEKWESYMHIRVCMNVKPLKRGTTLKKEGIGYWVDFKYERLQNFCFVCGIIGHSENFCLLAYEEDLVLDKRFGVQLRAGSRVKTSPTCGSKWLVDGSSSSSRGPHIKEDNKSDGRREGINGGFNQKLNQRCVCGS</sequence>
<evidence type="ECO:0000313" key="5">
    <source>
        <dbReference type="Proteomes" id="UP001152523"/>
    </source>
</evidence>
<dbReference type="Proteomes" id="UP001152523">
    <property type="component" value="Unassembled WGS sequence"/>
</dbReference>
<dbReference type="Pfam" id="PF14111">
    <property type="entry name" value="DUF4283"/>
    <property type="match status" value="1"/>
</dbReference>
<dbReference type="InterPro" id="IPR025558">
    <property type="entry name" value="DUF4283"/>
</dbReference>
<evidence type="ECO:0000313" key="4">
    <source>
        <dbReference type="EMBL" id="CAH9143174.1"/>
    </source>
</evidence>
<name>A0AAV0G5W5_9ASTE</name>
<keyword evidence="5" id="KW-1185">Reference proteome</keyword>
<dbReference type="InterPro" id="IPR040256">
    <property type="entry name" value="At4g02000-like"/>
</dbReference>
<feature type="compositionally biased region" description="Basic and acidic residues" evidence="1">
    <location>
        <begin position="208"/>
        <end position="221"/>
    </location>
</feature>
<dbReference type="InterPro" id="IPR025836">
    <property type="entry name" value="Zn_knuckle_CX2CX4HX4C"/>
</dbReference>
<dbReference type="AlphaFoldDB" id="A0AAV0G5W5"/>
<feature type="domain" description="DUF4283" evidence="2">
    <location>
        <begin position="1"/>
        <end position="55"/>
    </location>
</feature>
<gene>
    <name evidence="4" type="ORF">CEPIT_LOCUS40467</name>
</gene>
<dbReference type="EMBL" id="CAMAPF010001048">
    <property type="protein sequence ID" value="CAH9143174.1"/>
    <property type="molecule type" value="Genomic_DNA"/>
</dbReference>
<accession>A0AAV0G5W5</accession>